<dbReference type="AlphaFoldDB" id="A0A5S9P622"/>
<keyword evidence="2" id="KW-1185">Reference proteome</keyword>
<dbReference type="Proteomes" id="UP000441399">
    <property type="component" value="Unassembled WGS sequence"/>
</dbReference>
<accession>A0A5S9P622</accession>
<reference evidence="1 2" key="1">
    <citation type="submission" date="2019-11" db="EMBL/GenBank/DDBJ databases">
        <authorList>
            <person name="Holert J."/>
        </authorList>
    </citation>
    <scope>NUCLEOTIDE SEQUENCE [LARGE SCALE GENOMIC DNA]</scope>
    <source>
        <strain evidence="1">SB11_3</strain>
    </source>
</reference>
<proteinExistence type="predicted"/>
<organism evidence="1 2">
    <name type="scientific">BD1-7 clade bacterium</name>
    <dbReference type="NCBI Taxonomy" id="2029982"/>
    <lineage>
        <taxon>Bacteria</taxon>
        <taxon>Pseudomonadati</taxon>
        <taxon>Pseudomonadota</taxon>
        <taxon>Gammaproteobacteria</taxon>
        <taxon>Cellvibrionales</taxon>
        <taxon>Spongiibacteraceae</taxon>
        <taxon>BD1-7 clade</taxon>
    </lineage>
</organism>
<name>A0A5S9P622_9GAMM</name>
<evidence type="ECO:0000313" key="1">
    <source>
        <dbReference type="EMBL" id="CAA0098973.1"/>
    </source>
</evidence>
<evidence type="ECO:0000313" key="2">
    <source>
        <dbReference type="Proteomes" id="UP000441399"/>
    </source>
</evidence>
<dbReference type="EMBL" id="CACSIO010000005">
    <property type="protein sequence ID" value="CAA0098973.1"/>
    <property type="molecule type" value="Genomic_DNA"/>
</dbReference>
<protein>
    <submittedName>
        <fullName evidence="1">Uncharacterized protein</fullName>
    </submittedName>
</protein>
<gene>
    <name evidence="1" type="ORF">OPDIPICF_04221</name>
</gene>
<sequence>MVLDMDENKIYESLFRVFEREFSAIGEYIAFDDDNFSAYSVKIQELHLRICSEIENVLKRLVHKHFLSEIEVKASWEERKSKDLVKADKLEEYSSISESLNKKKMTQVDRNLFGFPDFAFYLEIASENISLDKKSAIFTSMLNSSSDKSVVTPFEIMEGSNVPRWWTAYNKLKHDKISNFSKCTLDDLVNSFAGLFILMVYLTKYYHDKPIFNEQMELRYSGVSVGCNYWDFEATHFQSTNTVEQNLINSFGFEQTITEERYDEYLQHFNKLEEKSLLNSSEKVFTGGRIKSAENAIFHVYVDYKSFASASTPPTIYRQKMQAAVFVN</sequence>